<geneLocation type="plasmid" evidence="1 2">
    <name>pNMAG03</name>
</geneLocation>
<protein>
    <submittedName>
        <fullName evidence="1">Virus protein phiCh1-VP62</fullName>
    </submittedName>
</protein>
<reference evidence="1 2" key="2">
    <citation type="journal article" date="2012" name="BMC Genomics">
        <title>A comparative genomics perspective on the genetic content of the alkaliphilic haloarchaeon Natrialba magadii ATCC 43099T.</title>
        <authorList>
            <person name="Siddaramappa S."/>
            <person name="Challacombe J.F."/>
            <person name="Decastro R.E."/>
            <person name="Pfeiffer F."/>
            <person name="Sastre D.E."/>
            <person name="Gimenez M.I."/>
            <person name="Paggi R.A."/>
            <person name="Detter J.C."/>
            <person name="Davenport K.W."/>
            <person name="Goodwin L.A."/>
            <person name="Kyrpides N."/>
            <person name="Tapia R."/>
            <person name="Pitluck S."/>
            <person name="Lucas S."/>
            <person name="Woyke T."/>
            <person name="Maupin-Furlow J.A."/>
        </authorList>
    </citation>
    <scope>NUCLEOTIDE SEQUENCE [LARGE SCALE GENOMIC DNA]</scope>
    <source>
        <strain evidence="2">ATCC 43099 / DSM 3394 / CCM 3739 / CIP 104546 / IAM 13178 / JCM 8861 / NBRC 102185 / NCIMB 2190 / MS3</strain>
    </source>
</reference>
<dbReference type="HOGENOM" id="CLU_2581519_0_0_2"/>
<dbReference type="EMBL" id="CP001935">
    <property type="protein sequence ID" value="ADD07722.1"/>
    <property type="molecule type" value="Genomic_DNA"/>
</dbReference>
<gene>
    <name evidence="1" type="ordered locus">Nmag_4214</name>
</gene>
<sequence>MEGRTMPEAAISEIVVDDYELSIEVEGEEAGKVATDLRDRFYRVVQALEDPDVATPADAEPHPATIAWERLAEEEDSEDE</sequence>
<evidence type="ECO:0000313" key="2">
    <source>
        <dbReference type="Proteomes" id="UP000001879"/>
    </source>
</evidence>
<proteinExistence type="predicted"/>
<organism evidence="1 2">
    <name type="scientific">Natrialba magadii (strain ATCC 43099 / DSM 3394 / CCM 3739 / CIP 104546 / IAM 13178 / JCM 8861 / NBRC 102185 / NCIMB 2190 / MS3)</name>
    <name type="common">Natronobacterium magadii</name>
    <dbReference type="NCBI Taxonomy" id="547559"/>
    <lineage>
        <taxon>Archaea</taxon>
        <taxon>Methanobacteriati</taxon>
        <taxon>Methanobacteriota</taxon>
        <taxon>Stenosarchaea group</taxon>
        <taxon>Halobacteria</taxon>
        <taxon>Halobacteriales</taxon>
        <taxon>Natrialbaceae</taxon>
        <taxon>Natrialba</taxon>
    </lineage>
</organism>
<reference evidence="2" key="1">
    <citation type="submission" date="2010-02" db="EMBL/GenBank/DDBJ databases">
        <title>Complete sequence of plasmid 3 of Natrialba magadii ATCC 43099.</title>
        <authorList>
            <consortium name="US DOE Joint Genome Institute"/>
            <person name="Lucas S."/>
            <person name="Copeland A."/>
            <person name="Lapidus A."/>
            <person name="Cheng J.-F."/>
            <person name="Bruce D."/>
            <person name="Goodwin L."/>
            <person name="Pitluck S."/>
            <person name="Davenport K."/>
            <person name="Saunders E."/>
            <person name="Detter J.C."/>
            <person name="Han C."/>
            <person name="Tapia R."/>
            <person name="Land M."/>
            <person name="Hauser L."/>
            <person name="Kyrpides N."/>
            <person name="Mikhailova N."/>
            <person name="De Castro R.E."/>
            <person name="Maupin-Furlow J.A."/>
            <person name="Woyke T."/>
        </authorList>
    </citation>
    <scope>NUCLEOTIDE SEQUENCE [LARGE SCALE GENOMIC DNA]</scope>
    <source>
        <strain evidence="2">ATCC 43099 / DSM 3394 / CCM 3739 / CIP 104546 / IAM 13178 / JCM 8861 / NBRC 102185 / NCIMB 2190 / MS3</strain>
        <plasmid evidence="2">pNMAG03</plasmid>
    </source>
</reference>
<dbReference type="KEGG" id="nmg:Nmag_4214"/>
<accession>D3T2B3</accession>
<dbReference type="Proteomes" id="UP000001879">
    <property type="component" value="Plasmid pNMAG03"/>
</dbReference>
<keyword evidence="1" id="KW-0614">Plasmid</keyword>
<dbReference type="AlphaFoldDB" id="D3T2B3"/>
<name>D3T2B3_NATMM</name>
<keyword evidence="2" id="KW-1185">Reference proteome</keyword>
<evidence type="ECO:0000313" key="1">
    <source>
        <dbReference type="EMBL" id="ADD07722.1"/>
    </source>
</evidence>